<keyword evidence="5 9" id="KW-0798">TonB box</keyword>
<dbReference type="RefSeq" id="WP_184797496.1">
    <property type="nucleotide sequence ID" value="NZ_JACIIZ010000002.1"/>
</dbReference>
<dbReference type="InterPro" id="IPR012910">
    <property type="entry name" value="Plug_dom"/>
</dbReference>
<evidence type="ECO:0000256" key="7">
    <source>
        <dbReference type="ARBA" id="ARBA00023237"/>
    </source>
</evidence>
<dbReference type="InterPro" id="IPR036942">
    <property type="entry name" value="Beta-barrel_TonB_sf"/>
</dbReference>
<dbReference type="PANTHER" id="PTHR47234">
    <property type="match status" value="1"/>
</dbReference>
<evidence type="ECO:0000256" key="5">
    <source>
        <dbReference type="ARBA" id="ARBA00023077"/>
    </source>
</evidence>
<evidence type="ECO:0000259" key="11">
    <source>
        <dbReference type="Pfam" id="PF00593"/>
    </source>
</evidence>
<keyword evidence="6 8" id="KW-0472">Membrane</keyword>
<evidence type="ECO:0000256" key="1">
    <source>
        <dbReference type="ARBA" id="ARBA00004571"/>
    </source>
</evidence>
<dbReference type="AlphaFoldDB" id="A0A7X0AUZ6"/>
<keyword evidence="2 8" id="KW-0813">Transport</keyword>
<sequence>MKTAVGSRFRKAAGTGLLMSTSLLALAAWSNPALAQQAAPQGSAPGSAQTSALDDLQEIVVTGTHIKGQDAQSVGNIQSLSIEDIQAAAPLSVGDLLQALPSVGVSLNSNGTQGTSFGVSSINLRYLGSAEGSGNRTLVLVDGHRWVNAVGGRGFRDFVDLNTIPVGLVDTMEVLKDGASAIYGADAIAGVVNIHLVRDFEGVRANVQSGISSNGDGRSVSADMTAGVKLGRGTLLFSADLVDILPIYTQDRDLTRVALTAPTSPPISPRGLYNLPGVSSSTLTRIAGTDGTSTSNFRAAALPGDYFNTLVQGRDATGPSTRYGTFLRYTTDITDSVSGHVEFLYNHRRSAQLYSPFLLDVNGGQGITMPANQAYNIFGKAFSGSSFRLRRYLDDVGDRQNVQEVNTWRADAGLEGKVDLWGTWNWDAFVSYSRNEATFDSANNVDYDHLALALGSPTRCAATAGCVPLNIFGKITPQMANYIRYNAHDEDGVSQTSAEFNLSRSLFTLPAGDVMAAAGASYRREYGYDTPDAVVNATPVYVTGLTRTSAATRNPTSGSYDTKEAYAEFDIPLLRDLPAIYKLDVDGALRYSNYSTYGGNTTKKAGVAYRPVEDLLFRGSYSEGFRAPSILELDQGGRNTQFQAVDPCNGGGKGLAGCAGVPTSYSQYNYGNGLINGSTGGNPNLKPETSRTDSVGLAYTPAWAKGASATVDYFAIEVDDAISSQTAQQILTSCANTGGSACSLLQRDATTGQVLNVLQAVSNFSKIKEKGVDVSLGYTFDSGFGIVTTGVNASRLLQFDNYIPQPDGSILRQELAGHSDQPRATYPYWKGQASLRWNQDDEGPWSAGWKARYIGTSRDIPNNAVNGGRIPAIVYQDVQVGYNFRDLYTRVTLGVDNIFNVQPPASAANNPINFDMYTYDVRGTYLYMRLQFRM</sequence>
<accession>A0A7X0AUZ6</accession>
<feature type="chain" id="PRO_5030843489" evidence="10">
    <location>
        <begin position="28"/>
        <end position="934"/>
    </location>
</feature>
<dbReference type="CDD" id="cd01347">
    <property type="entry name" value="ligand_gated_channel"/>
    <property type="match status" value="1"/>
</dbReference>
<dbReference type="Gene3D" id="2.40.170.20">
    <property type="entry name" value="TonB-dependent receptor, beta-barrel domain"/>
    <property type="match status" value="1"/>
</dbReference>
<dbReference type="Proteomes" id="UP000539175">
    <property type="component" value="Unassembled WGS sequence"/>
</dbReference>
<comment type="subcellular location">
    <subcellularLocation>
        <location evidence="1 8">Cell outer membrane</location>
        <topology evidence="1 8">Multi-pass membrane protein</topology>
    </subcellularLocation>
</comment>
<dbReference type="Gene3D" id="2.170.130.10">
    <property type="entry name" value="TonB-dependent receptor, plug domain"/>
    <property type="match status" value="1"/>
</dbReference>
<keyword evidence="10" id="KW-0732">Signal</keyword>
<keyword evidence="14" id="KW-1185">Reference proteome</keyword>
<evidence type="ECO:0000256" key="6">
    <source>
        <dbReference type="ARBA" id="ARBA00023136"/>
    </source>
</evidence>
<keyword evidence="7 8" id="KW-0998">Cell outer membrane</keyword>
<feature type="signal peptide" evidence="10">
    <location>
        <begin position="1"/>
        <end position="27"/>
    </location>
</feature>
<keyword evidence="4 8" id="KW-0812">Transmembrane</keyword>
<dbReference type="Pfam" id="PF07715">
    <property type="entry name" value="Plug"/>
    <property type="match status" value="1"/>
</dbReference>
<dbReference type="GO" id="GO:0009279">
    <property type="term" value="C:cell outer membrane"/>
    <property type="evidence" value="ECO:0007669"/>
    <property type="project" value="UniProtKB-SubCell"/>
</dbReference>
<name>A0A7X0AUZ6_9PROT</name>
<dbReference type="InterPro" id="IPR000531">
    <property type="entry name" value="Beta-barrel_TonB"/>
</dbReference>
<feature type="domain" description="TonB-dependent receptor-like beta-barrel" evidence="11">
    <location>
        <begin position="384"/>
        <end position="898"/>
    </location>
</feature>
<evidence type="ECO:0000256" key="3">
    <source>
        <dbReference type="ARBA" id="ARBA00022452"/>
    </source>
</evidence>
<dbReference type="Pfam" id="PF00593">
    <property type="entry name" value="TonB_dep_Rec_b-barrel"/>
    <property type="match status" value="1"/>
</dbReference>
<dbReference type="EMBL" id="JACIIZ010000002">
    <property type="protein sequence ID" value="MBB6250157.1"/>
    <property type="molecule type" value="Genomic_DNA"/>
</dbReference>
<evidence type="ECO:0000256" key="10">
    <source>
        <dbReference type="SAM" id="SignalP"/>
    </source>
</evidence>
<proteinExistence type="inferred from homology"/>
<dbReference type="PANTHER" id="PTHR47234:SF2">
    <property type="entry name" value="TONB-DEPENDENT RECEPTOR"/>
    <property type="match status" value="1"/>
</dbReference>
<evidence type="ECO:0000313" key="13">
    <source>
        <dbReference type="EMBL" id="MBB6250157.1"/>
    </source>
</evidence>
<reference evidence="13 14" key="1">
    <citation type="submission" date="2020-08" db="EMBL/GenBank/DDBJ databases">
        <title>Genomic Encyclopedia of Type Strains, Phase IV (KMG-IV): sequencing the most valuable type-strain genomes for metagenomic binning, comparative biology and taxonomic classification.</title>
        <authorList>
            <person name="Goeker M."/>
        </authorList>
    </citation>
    <scope>NUCLEOTIDE SEQUENCE [LARGE SCALE GENOMIC DNA]</scope>
    <source>
        <strain evidence="13 14">DSM 22198</strain>
    </source>
</reference>
<organism evidence="13 14">
    <name type="scientific">Nitrospirillum iridis</name>
    <dbReference type="NCBI Taxonomy" id="765888"/>
    <lineage>
        <taxon>Bacteria</taxon>
        <taxon>Pseudomonadati</taxon>
        <taxon>Pseudomonadota</taxon>
        <taxon>Alphaproteobacteria</taxon>
        <taxon>Rhodospirillales</taxon>
        <taxon>Azospirillaceae</taxon>
        <taxon>Nitrospirillum</taxon>
    </lineage>
</organism>
<evidence type="ECO:0000259" key="12">
    <source>
        <dbReference type="Pfam" id="PF07715"/>
    </source>
</evidence>
<evidence type="ECO:0000256" key="4">
    <source>
        <dbReference type="ARBA" id="ARBA00022692"/>
    </source>
</evidence>
<comment type="similarity">
    <text evidence="8 9">Belongs to the TonB-dependent receptor family.</text>
</comment>
<evidence type="ECO:0000256" key="9">
    <source>
        <dbReference type="RuleBase" id="RU003357"/>
    </source>
</evidence>
<protein>
    <submittedName>
        <fullName evidence="13">Outer membrane receptor protein involved in Fe transport</fullName>
    </submittedName>
</protein>
<keyword evidence="13" id="KW-0675">Receptor</keyword>
<dbReference type="InterPro" id="IPR037066">
    <property type="entry name" value="Plug_dom_sf"/>
</dbReference>
<evidence type="ECO:0000256" key="8">
    <source>
        <dbReference type="PROSITE-ProRule" id="PRU01360"/>
    </source>
</evidence>
<dbReference type="PROSITE" id="PS52016">
    <property type="entry name" value="TONB_DEPENDENT_REC_3"/>
    <property type="match status" value="1"/>
</dbReference>
<dbReference type="SUPFAM" id="SSF56935">
    <property type="entry name" value="Porins"/>
    <property type="match status" value="1"/>
</dbReference>
<evidence type="ECO:0000256" key="2">
    <source>
        <dbReference type="ARBA" id="ARBA00022448"/>
    </source>
</evidence>
<gene>
    <name evidence="13" type="ORF">FHS74_000698</name>
</gene>
<feature type="domain" description="TonB-dependent receptor plug" evidence="12">
    <location>
        <begin position="73"/>
        <end position="191"/>
    </location>
</feature>
<comment type="caution">
    <text evidence="13">The sequence shown here is derived from an EMBL/GenBank/DDBJ whole genome shotgun (WGS) entry which is preliminary data.</text>
</comment>
<keyword evidence="3 8" id="KW-1134">Transmembrane beta strand</keyword>
<dbReference type="InterPro" id="IPR039426">
    <property type="entry name" value="TonB-dep_rcpt-like"/>
</dbReference>
<evidence type="ECO:0000313" key="14">
    <source>
        <dbReference type="Proteomes" id="UP000539175"/>
    </source>
</evidence>